<sequence>IAEVLDKFLQQKAALTTAILQADDKLTENERRICEERERTVLLEQEIKAQEERQHQLEEKMEIEQQNNEERLRQVIQKMEDEMFLQQQETKLAMESKLRDQTVLVEKGFQEKANSMAQEIEELKRKNVEVEKRTSRSYAQMIADQERRNAQNMEVLRQQDQQQMHAINSRPRPRSGCCIQ</sequence>
<dbReference type="InterPro" id="IPR036543">
    <property type="entry name" value="Guanylate-bd_C_sf"/>
</dbReference>
<feature type="domain" description="Guanylate-binding protein/Atlastin C-terminal" evidence="2">
    <location>
        <begin position="2"/>
        <end position="124"/>
    </location>
</feature>
<evidence type="ECO:0000313" key="4">
    <source>
        <dbReference type="Proteomes" id="UP001059041"/>
    </source>
</evidence>
<dbReference type="EMBL" id="JAFHDT010000409">
    <property type="protein sequence ID" value="KAI7789631.1"/>
    <property type="molecule type" value="Genomic_DNA"/>
</dbReference>
<dbReference type="InterPro" id="IPR003191">
    <property type="entry name" value="Guanylate-bd/ATL_C"/>
</dbReference>
<gene>
    <name evidence="3" type="ORF">IRJ41_002757</name>
</gene>
<dbReference type="Proteomes" id="UP001059041">
    <property type="component" value="Unassembled WGS sequence"/>
</dbReference>
<comment type="caution">
    <text evidence="3">The sequence shown here is derived from an EMBL/GenBank/DDBJ whole genome shotgun (WGS) entry which is preliminary data.</text>
</comment>
<organism evidence="3 4">
    <name type="scientific">Triplophysa rosa</name>
    <name type="common">Cave loach</name>
    <dbReference type="NCBI Taxonomy" id="992332"/>
    <lineage>
        <taxon>Eukaryota</taxon>
        <taxon>Metazoa</taxon>
        <taxon>Chordata</taxon>
        <taxon>Craniata</taxon>
        <taxon>Vertebrata</taxon>
        <taxon>Euteleostomi</taxon>
        <taxon>Actinopterygii</taxon>
        <taxon>Neopterygii</taxon>
        <taxon>Teleostei</taxon>
        <taxon>Ostariophysi</taxon>
        <taxon>Cypriniformes</taxon>
        <taxon>Nemacheilidae</taxon>
        <taxon>Triplophysa</taxon>
    </lineage>
</organism>
<dbReference type="GO" id="GO:0003924">
    <property type="term" value="F:GTPase activity"/>
    <property type="evidence" value="ECO:0007669"/>
    <property type="project" value="InterPro"/>
</dbReference>
<name>A0A9W7W7J3_TRIRA</name>
<accession>A0A9W7W7J3</accession>
<protein>
    <submittedName>
        <fullName evidence="3">Interferon-induced guanylate-binding protein 1-like</fullName>
    </submittedName>
</protein>
<keyword evidence="4" id="KW-1185">Reference proteome</keyword>
<dbReference type="Pfam" id="PF02841">
    <property type="entry name" value="GBP_C"/>
    <property type="match status" value="1"/>
</dbReference>
<dbReference type="AlphaFoldDB" id="A0A9W7W7J3"/>
<dbReference type="SUPFAM" id="SSF48340">
    <property type="entry name" value="Interferon-induced guanylate-binding protein 1 (GBP1), C-terminal domain"/>
    <property type="match status" value="1"/>
</dbReference>
<evidence type="ECO:0000256" key="1">
    <source>
        <dbReference type="SAM" id="MobiDB-lite"/>
    </source>
</evidence>
<reference evidence="3" key="1">
    <citation type="submission" date="2021-02" db="EMBL/GenBank/DDBJ databases">
        <title>Comparative genomics reveals that relaxation of natural selection precedes convergent phenotypic evolution of cavefish.</title>
        <authorList>
            <person name="Peng Z."/>
        </authorList>
    </citation>
    <scope>NUCLEOTIDE SEQUENCE</scope>
    <source>
        <tissue evidence="3">Muscle</tissue>
    </source>
</reference>
<feature type="region of interest" description="Disordered" evidence="1">
    <location>
        <begin position="159"/>
        <end position="180"/>
    </location>
</feature>
<dbReference type="Gene3D" id="1.20.1000.10">
    <property type="entry name" value="Guanylate-binding protein, C-terminal domain"/>
    <property type="match status" value="1"/>
</dbReference>
<evidence type="ECO:0000313" key="3">
    <source>
        <dbReference type="EMBL" id="KAI7789631.1"/>
    </source>
</evidence>
<feature type="non-terminal residue" evidence="3">
    <location>
        <position position="1"/>
    </location>
</feature>
<evidence type="ECO:0000259" key="2">
    <source>
        <dbReference type="Pfam" id="PF02841"/>
    </source>
</evidence>
<proteinExistence type="predicted"/>
<dbReference type="GO" id="GO:0005525">
    <property type="term" value="F:GTP binding"/>
    <property type="evidence" value="ECO:0007669"/>
    <property type="project" value="InterPro"/>
</dbReference>